<protein>
    <submittedName>
        <fullName evidence="4">Transcriptional repressor</fullName>
    </submittedName>
</protein>
<dbReference type="EMBL" id="LR723952">
    <property type="protein sequence ID" value="VWO94405.1"/>
    <property type="molecule type" value="Genomic_DNA"/>
</dbReference>
<dbReference type="Pfam" id="PF13414">
    <property type="entry name" value="TPR_11"/>
    <property type="match status" value="1"/>
</dbReference>
<proteinExistence type="predicted"/>
<dbReference type="GO" id="GO:0060090">
    <property type="term" value="F:molecular adaptor activity"/>
    <property type="evidence" value="ECO:0007669"/>
    <property type="project" value="TreeGrafter"/>
</dbReference>
<evidence type="ECO:0000313" key="4">
    <source>
        <dbReference type="EMBL" id="VWO94405.1"/>
    </source>
</evidence>
<feature type="repeat" description="TPR" evidence="3">
    <location>
        <begin position="10"/>
        <end position="43"/>
    </location>
</feature>
<gene>
    <name evidence="4" type="primary">Q8TGW9</name>
</gene>
<dbReference type="PANTHER" id="PTHR45831">
    <property type="entry name" value="LD24721P"/>
    <property type="match status" value="1"/>
</dbReference>
<evidence type="ECO:0000256" key="1">
    <source>
        <dbReference type="ARBA" id="ARBA00022737"/>
    </source>
</evidence>
<name>A0A5K1JU49_9APHY</name>
<dbReference type="InterPro" id="IPR011990">
    <property type="entry name" value="TPR-like_helical_dom_sf"/>
</dbReference>
<reference evidence="4" key="1">
    <citation type="submission" date="2019-10" db="EMBL/GenBank/DDBJ databases">
        <authorList>
            <person name="Nor Muhammad N."/>
        </authorList>
    </citation>
    <scope>NUCLEOTIDE SEQUENCE</scope>
</reference>
<dbReference type="GO" id="GO:0006620">
    <property type="term" value="P:post-translational protein targeting to endoplasmic reticulum membrane"/>
    <property type="evidence" value="ECO:0007669"/>
    <property type="project" value="TreeGrafter"/>
</dbReference>
<keyword evidence="1" id="KW-0677">Repeat</keyword>
<dbReference type="InterPro" id="IPR019734">
    <property type="entry name" value="TPR_rpt"/>
</dbReference>
<evidence type="ECO:0000256" key="3">
    <source>
        <dbReference type="PROSITE-ProRule" id="PRU00339"/>
    </source>
</evidence>
<sequence>MASDDHKTRAEQLKADGNALYVRNDFSAARSKYTQAIKLDDSNAVLYSNRAATYIALKQYLDAAKDARKAVDLDSKNGKAWARLGKSTYELHLHELSVDAWKKALETLPAAGLSTQEEQLKRHFEEGLKLAETGLAAVKDRSDFSDGVKSMKQLKRTETGAEGNLNVILLAVLVLFPPECVQ</sequence>
<accession>A0A5K1JU49</accession>
<dbReference type="SUPFAM" id="SSF48452">
    <property type="entry name" value="TPR-like"/>
    <property type="match status" value="1"/>
</dbReference>
<dbReference type="InterPro" id="IPR047150">
    <property type="entry name" value="SGT"/>
</dbReference>
<dbReference type="GO" id="GO:0072380">
    <property type="term" value="C:TRC complex"/>
    <property type="evidence" value="ECO:0007669"/>
    <property type="project" value="TreeGrafter"/>
</dbReference>
<organism evidence="4">
    <name type="scientific">Ganoderma boninense</name>
    <dbReference type="NCBI Taxonomy" id="34458"/>
    <lineage>
        <taxon>Eukaryota</taxon>
        <taxon>Fungi</taxon>
        <taxon>Dikarya</taxon>
        <taxon>Basidiomycota</taxon>
        <taxon>Agaricomycotina</taxon>
        <taxon>Agaricomycetes</taxon>
        <taxon>Polyporales</taxon>
        <taxon>Polyporaceae</taxon>
        <taxon>Ganoderma</taxon>
    </lineage>
</organism>
<keyword evidence="2 3" id="KW-0802">TPR repeat</keyword>
<dbReference type="PROSITE" id="PS50005">
    <property type="entry name" value="TPR"/>
    <property type="match status" value="2"/>
</dbReference>
<dbReference type="PANTHER" id="PTHR45831:SF2">
    <property type="entry name" value="LD24721P"/>
    <property type="match status" value="1"/>
</dbReference>
<feature type="repeat" description="TPR" evidence="3">
    <location>
        <begin position="44"/>
        <end position="77"/>
    </location>
</feature>
<dbReference type="AlphaFoldDB" id="A0A5K1JU49"/>
<dbReference type="Gene3D" id="1.25.40.10">
    <property type="entry name" value="Tetratricopeptide repeat domain"/>
    <property type="match status" value="1"/>
</dbReference>
<evidence type="ECO:0000256" key="2">
    <source>
        <dbReference type="ARBA" id="ARBA00022803"/>
    </source>
</evidence>
<dbReference type="GO" id="GO:0016020">
    <property type="term" value="C:membrane"/>
    <property type="evidence" value="ECO:0007669"/>
    <property type="project" value="TreeGrafter"/>
</dbReference>
<dbReference type="SMART" id="SM00028">
    <property type="entry name" value="TPR"/>
    <property type="match status" value="3"/>
</dbReference>